<accession>A0ABW7KVC6</accession>
<name>A0ABW7KVC6_9BURK</name>
<protein>
    <recommendedName>
        <fullName evidence="3">Morphogenetic protein</fullName>
    </recommendedName>
</protein>
<reference evidence="1 2" key="1">
    <citation type="submission" date="2024-10" db="EMBL/GenBank/DDBJ databases">
        <title>Burkholderia semiarida in Mexico.</title>
        <authorList>
            <person name="Estrada P."/>
        </authorList>
    </citation>
    <scope>NUCLEOTIDE SEQUENCE [LARGE SCALE GENOMIC DNA]</scope>
    <source>
        <strain evidence="1 2">CLM7-1</strain>
    </source>
</reference>
<keyword evidence="2" id="KW-1185">Reference proteome</keyword>
<evidence type="ECO:0000313" key="1">
    <source>
        <dbReference type="EMBL" id="MFH5249842.1"/>
    </source>
</evidence>
<sequence length="239" mass="26714">MTERPILFSGPTVRAILEGRKTQTRRIVKLPHNNPLGAWEPTTAGGGSVKYAGGTPAPELAAIWHTRTGDCYVCPHGDVGNRLWVRETHEVRRIGTETFEGGRPARRYAGIAYQADDGRAEVDIDLNTFQALDAKESRGWTPSIHMPRWASRITLEITGVRVERLQSITEADAIAEGIDRTAAGFWSTYGQSEVDGTYSPRLSYQFLWDGLNAARGHGWDANPWVWVIQFRRIDGPEKR</sequence>
<gene>
    <name evidence="1" type="ORF">ACGTRS_01205</name>
</gene>
<evidence type="ECO:0008006" key="3">
    <source>
        <dbReference type="Google" id="ProtNLM"/>
    </source>
</evidence>
<comment type="caution">
    <text evidence="1">The sequence shown here is derived from an EMBL/GenBank/DDBJ whole genome shotgun (WGS) entry which is preliminary data.</text>
</comment>
<dbReference type="EMBL" id="JBIMPM010000001">
    <property type="protein sequence ID" value="MFH5249842.1"/>
    <property type="molecule type" value="Genomic_DNA"/>
</dbReference>
<evidence type="ECO:0000313" key="2">
    <source>
        <dbReference type="Proteomes" id="UP001609186"/>
    </source>
</evidence>
<organism evidence="1 2">
    <name type="scientific">Burkholderia semiarida</name>
    <dbReference type="NCBI Taxonomy" id="2843303"/>
    <lineage>
        <taxon>Bacteria</taxon>
        <taxon>Pseudomonadati</taxon>
        <taxon>Pseudomonadota</taxon>
        <taxon>Betaproteobacteria</taxon>
        <taxon>Burkholderiales</taxon>
        <taxon>Burkholderiaceae</taxon>
        <taxon>Burkholderia</taxon>
        <taxon>Burkholderia cepacia complex</taxon>
    </lineage>
</organism>
<dbReference type="RefSeq" id="WP_395128326.1">
    <property type="nucleotide sequence ID" value="NZ_JBIMPM010000001.1"/>
</dbReference>
<proteinExistence type="predicted"/>
<dbReference type="Proteomes" id="UP001609186">
    <property type="component" value="Unassembled WGS sequence"/>
</dbReference>